<dbReference type="OrthoDB" id="286125at2"/>
<accession>A0A6G1X2B6</accession>
<comment type="caution">
    <text evidence="1">The sequence shown here is derived from an EMBL/GenBank/DDBJ whole genome shotgun (WGS) entry which is preliminary data.</text>
</comment>
<dbReference type="Proteomes" id="UP000480185">
    <property type="component" value="Unassembled WGS sequence"/>
</dbReference>
<evidence type="ECO:0000313" key="1">
    <source>
        <dbReference type="EMBL" id="MRG85069.1"/>
    </source>
</evidence>
<evidence type="ECO:0000313" key="2">
    <source>
        <dbReference type="Proteomes" id="UP000480185"/>
    </source>
</evidence>
<sequence>MLNKINRIIACMKEYFFDFLYLITHKDVILIYQMGKVGSSSIVKSLKDIGIYCIHTHRLNTKYPFTTKFQKIYQTLRAKMIKRFLKNKNIKIVTLTRDPIGRNLSGFFQNLEDFTYQSNTQQQFLLNLFFEKENSFYTINWFNNEIKKIFDIDVYEYSFPKDSGFQIIKKGNVQIFVTKIEQLNSVQSELGSFLGVNNFELHNTNESEKKWYSNLHKIIKKEINFPKEYIDDRYESRYMKHFYTDEEIAMFREKWLK</sequence>
<reference evidence="1 2" key="1">
    <citation type="submission" date="2019-11" db="EMBL/GenBank/DDBJ databases">
        <authorList>
            <person name="Li J."/>
        </authorList>
    </citation>
    <scope>NUCLEOTIDE SEQUENCE [LARGE SCALE GENOMIC DNA]</scope>
    <source>
        <strain evidence="1 2">J4</strain>
    </source>
</reference>
<dbReference type="InterPro" id="IPR018831">
    <property type="entry name" value="Uncharacterised_NKWYS"/>
</dbReference>
<dbReference type="AlphaFoldDB" id="A0A6G1X2B6"/>
<protein>
    <recommendedName>
        <fullName evidence="3">Capsular biosynthesis protein</fullName>
    </recommendedName>
</protein>
<organism evidence="1 2">
    <name type="scientific">Salinibacillus xinjiangensis</name>
    <dbReference type="NCBI Taxonomy" id="1229268"/>
    <lineage>
        <taxon>Bacteria</taxon>
        <taxon>Bacillati</taxon>
        <taxon>Bacillota</taxon>
        <taxon>Bacilli</taxon>
        <taxon>Bacillales</taxon>
        <taxon>Bacillaceae</taxon>
        <taxon>Salinibacillus</taxon>
    </lineage>
</organism>
<dbReference type="EMBL" id="WJNH01000001">
    <property type="protein sequence ID" value="MRG85069.1"/>
    <property type="molecule type" value="Genomic_DNA"/>
</dbReference>
<gene>
    <name evidence="1" type="ORF">GH754_01860</name>
</gene>
<dbReference type="RefSeq" id="WP_153727022.1">
    <property type="nucleotide sequence ID" value="NZ_WJNH01000001.1"/>
</dbReference>
<evidence type="ECO:0008006" key="3">
    <source>
        <dbReference type="Google" id="ProtNLM"/>
    </source>
</evidence>
<dbReference type="Pfam" id="PF10364">
    <property type="entry name" value="NKWYS"/>
    <property type="match status" value="1"/>
</dbReference>
<proteinExistence type="predicted"/>
<name>A0A6G1X2B6_9BACI</name>
<keyword evidence="2" id="KW-1185">Reference proteome</keyword>